<evidence type="ECO:0000313" key="3">
    <source>
        <dbReference type="EMBL" id="EAQ13182.1"/>
    </source>
</evidence>
<protein>
    <recommendedName>
        <fullName evidence="2">Glycine zipper domain-containing protein</fullName>
    </recommendedName>
</protein>
<dbReference type="InterPro" id="IPR039567">
    <property type="entry name" value="Gly-zipper"/>
</dbReference>
<dbReference type="EMBL" id="AAMT01000006">
    <property type="protein sequence ID" value="EAQ13182.1"/>
    <property type="molecule type" value="Genomic_DNA"/>
</dbReference>
<dbReference type="HOGENOM" id="CLU_158447_0_4_5"/>
<feature type="domain" description="Glycine zipper" evidence="2">
    <location>
        <begin position="26"/>
        <end position="70"/>
    </location>
</feature>
<sequence length="89" mass="8420">MKAPIFAVAAASALFLAGCETQNQTTGTAVGAATGAAIGGLTSGSLAGAAVGAATGAAAGNLIGRAADERNMCIYQDSAGNRYKAACPA</sequence>
<accession>A3VFR7</accession>
<proteinExistence type="predicted"/>
<gene>
    <name evidence="3" type="ORF">RB2654_11808</name>
</gene>
<dbReference type="Pfam" id="PF13488">
    <property type="entry name" value="Gly-zipper_Omp"/>
    <property type="match status" value="1"/>
</dbReference>
<evidence type="ECO:0000256" key="1">
    <source>
        <dbReference type="SAM" id="SignalP"/>
    </source>
</evidence>
<dbReference type="STRING" id="314271.RB2654_11808"/>
<name>A3VFR7_9RHOB</name>
<organism evidence="3 4">
    <name type="scientific">Maritimibacter alkaliphilus HTCC2654</name>
    <dbReference type="NCBI Taxonomy" id="314271"/>
    <lineage>
        <taxon>Bacteria</taxon>
        <taxon>Pseudomonadati</taxon>
        <taxon>Pseudomonadota</taxon>
        <taxon>Alphaproteobacteria</taxon>
        <taxon>Rhodobacterales</taxon>
        <taxon>Roseobacteraceae</taxon>
        <taxon>Maritimibacter</taxon>
    </lineage>
</organism>
<feature type="chain" id="PRO_5002660328" description="Glycine zipper domain-containing protein" evidence="1">
    <location>
        <begin position="18"/>
        <end position="89"/>
    </location>
</feature>
<evidence type="ECO:0000259" key="2">
    <source>
        <dbReference type="Pfam" id="PF13488"/>
    </source>
</evidence>
<evidence type="ECO:0000313" key="4">
    <source>
        <dbReference type="Proteomes" id="UP000002931"/>
    </source>
</evidence>
<feature type="signal peptide" evidence="1">
    <location>
        <begin position="1"/>
        <end position="17"/>
    </location>
</feature>
<dbReference type="AlphaFoldDB" id="A3VFR7"/>
<keyword evidence="1" id="KW-0732">Signal</keyword>
<keyword evidence="4" id="KW-1185">Reference proteome</keyword>
<reference evidence="3 4" key="1">
    <citation type="journal article" date="2010" name="J. Bacteriol.">
        <title>Genome sequences of Pelagibaca bermudensis HTCC2601T and Maritimibacter alkaliphilus HTCC2654T, the type strains of two marine Roseobacter genera.</title>
        <authorList>
            <person name="Thrash J.C."/>
            <person name="Cho J.C."/>
            <person name="Ferriera S."/>
            <person name="Johnson J."/>
            <person name="Vergin K.L."/>
            <person name="Giovannoni S.J."/>
        </authorList>
    </citation>
    <scope>NUCLEOTIDE SEQUENCE [LARGE SCALE GENOMIC DNA]</scope>
    <source>
        <strain evidence="3 4">HTCC2654</strain>
    </source>
</reference>
<dbReference type="PROSITE" id="PS51257">
    <property type="entry name" value="PROKAR_LIPOPROTEIN"/>
    <property type="match status" value="1"/>
</dbReference>
<dbReference type="RefSeq" id="WP_008331803.1">
    <property type="nucleotide sequence ID" value="NZ_CH902578.1"/>
</dbReference>
<comment type="caution">
    <text evidence="3">The sequence shown here is derived from an EMBL/GenBank/DDBJ whole genome shotgun (WGS) entry which is preliminary data.</text>
</comment>
<dbReference type="Proteomes" id="UP000002931">
    <property type="component" value="Unassembled WGS sequence"/>
</dbReference>